<feature type="region of interest" description="Disordered" evidence="1">
    <location>
        <begin position="101"/>
        <end position="142"/>
    </location>
</feature>
<sequence>MPSPKDAIRFGCPSDQKDRKPSQNEGYLETMERGMQSIACGNSISEIQDQITSMAEQSANEVKNNVGSFTSAATDALGDVAGQMHAKVAGEDTLRMEEEFNKGQDNVSEAEDVKRVDNMDSGKVEDFLRDRHKSSAAMRRSE</sequence>
<gene>
    <name evidence="2" type="ORF">MPDQ_007129</name>
</gene>
<comment type="caution">
    <text evidence="2">The sequence shown here is derived from an EMBL/GenBank/DDBJ whole genome shotgun (WGS) entry which is preliminary data.</text>
</comment>
<proteinExistence type="predicted"/>
<feature type="region of interest" description="Disordered" evidence="1">
    <location>
        <begin position="1"/>
        <end position="25"/>
    </location>
</feature>
<feature type="compositionally biased region" description="Basic and acidic residues" evidence="1">
    <location>
        <begin position="111"/>
        <end position="129"/>
    </location>
</feature>
<evidence type="ECO:0000256" key="1">
    <source>
        <dbReference type="SAM" id="MobiDB-lite"/>
    </source>
</evidence>
<dbReference type="Proteomes" id="UP000319663">
    <property type="component" value="Unassembled WGS sequence"/>
</dbReference>
<name>A0A507QV01_MONPU</name>
<reference evidence="2 3" key="1">
    <citation type="submission" date="2019-06" db="EMBL/GenBank/DDBJ databases">
        <title>Wine fermentation using esterase from Monascus purpureus.</title>
        <authorList>
            <person name="Geng C."/>
            <person name="Zhang Y."/>
        </authorList>
    </citation>
    <scope>NUCLEOTIDE SEQUENCE [LARGE SCALE GENOMIC DNA]</scope>
    <source>
        <strain evidence="2">HQ1</strain>
    </source>
</reference>
<protein>
    <submittedName>
        <fullName evidence="2">Uncharacterized protein</fullName>
    </submittedName>
</protein>
<keyword evidence="3" id="KW-1185">Reference proteome</keyword>
<evidence type="ECO:0000313" key="3">
    <source>
        <dbReference type="Proteomes" id="UP000319663"/>
    </source>
</evidence>
<accession>A0A507QV01</accession>
<organism evidence="2 3">
    <name type="scientific">Monascus purpureus</name>
    <name type="common">Red mold</name>
    <name type="synonym">Monascus anka</name>
    <dbReference type="NCBI Taxonomy" id="5098"/>
    <lineage>
        <taxon>Eukaryota</taxon>
        <taxon>Fungi</taxon>
        <taxon>Dikarya</taxon>
        <taxon>Ascomycota</taxon>
        <taxon>Pezizomycotina</taxon>
        <taxon>Eurotiomycetes</taxon>
        <taxon>Eurotiomycetidae</taxon>
        <taxon>Eurotiales</taxon>
        <taxon>Aspergillaceae</taxon>
        <taxon>Monascus</taxon>
    </lineage>
</organism>
<dbReference type="EMBL" id="VIFY01000070">
    <property type="protein sequence ID" value="TQB72057.1"/>
    <property type="molecule type" value="Genomic_DNA"/>
</dbReference>
<evidence type="ECO:0000313" key="2">
    <source>
        <dbReference type="EMBL" id="TQB72057.1"/>
    </source>
</evidence>
<dbReference type="AlphaFoldDB" id="A0A507QV01"/>